<evidence type="ECO:0000259" key="2">
    <source>
        <dbReference type="PROSITE" id="PS50987"/>
    </source>
</evidence>
<dbReference type="InterPro" id="IPR011991">
    <property type="entry name" value="ArsR-like_HTH"/>
</dbReference>
<proteinExistence type="predicted"/>
<dbReference type="GO" id="GO:0003677">
    <property type="term" value="F:DNA binding"/>
    <property type="evidence" value="ECO:0007669"/>
    <property type="project" value="UniProtKB-KW"/>
</dbReference>
<dbReference type="OrthoDB" id="9799175at2"/>
<organism evidence="3 4">
    <name type="scientific">Oceanobacillus arenosus</name>
    <dbReference type="NCBI Taxonomy" id="1229153"/>
    <lineage>
        <taxon>Bacteria</taxon>
        <taxon>Bacillati</taxon>
        <taxon>Bacillota</taxon>
        <taxon>Bacilli</taxon>
        <taxon>Bacillales</taxon>
        <taxon>Bacillaceae</taxon>
        <taxon>Oceanobacillus</taxon>
    </lineage>
</organism>
<dbReference type="PRINTS" id="PR00778">
    <property type="entry name" value="HTHARSR"/>
</dbReference>
<dbReference type="Gene3D" id="1.10.10.10">
    <property type="entry name" value="Winged helix-like DNA-binding domain superfamily/Winged helix DNA-binding domain"/>
    <property type="match status" value="1"/>
</dbReference>
<keyword evidence="1" id="KW-0238">DNA-binding</keyword>
<dbReference type="InterPro" id="IPR001845">
    <property type="entry name" value="HTH_ArsR_DNA-bd_dom"/>
</dbReference>
<name>A0A3D8PW27_9BACI</name>
<dbReference type="RefSeq" id="WP_115772434.1">
    <property type="nucleotide sequence ID" value="NZ_PIOC01000010.1"/>
</dbReference>
<dbReference type="Pfam" id="PF01022">
    <property type="entry name" value="HTH_5"/>
    <property type="match status" value="1"/>
</dbReference>
<comment type="caution">
    <text evidence="3">The sequence shown here is derived from an EMBL/GenBank/DDBJ whole genome shotgun (WGS) entry which is preliminary data.</text>
</comment>
<dbReference type="NCBIfam" id="NF033788">
    <property type="entry name" value="HTH_metalloreg"/>
    <property type="match status" value="1"/>
</dbReference>
<dbReference type="AlphaFoldDB" id="A0A3D8PW27"/>
<dbReference type="PROSITE" id="PS50987">
    <property type="entry name" value="HTH_ARSR_2"/>
    <property type="match status" value="1"/>
</dbReference>
<reference evidence="4" key="1">
    <citation type="submission" date="2017-11" db="EMBL/GenBank/DDBJ databases">
        <authorList>
            <person name="Zhu W."/>
        </authorList>
    </citation>
    <scope>NUCLEOTIDE SEQUENCE [LARGE SCALE GENOMIC DNA]</scope>
    <source>
        <strain evidence="4">CAU 1183</strain>
    </source>
</reference>
<dbReference type="CDD" id="cd00090">
    <property type="entry name" value="HTH_ARSR"/>
    <property type="match status" value="1"/>
</dbReference>
<accession>A0A3D8PW27</accession>
<dbReference type="EMBL" id="PIOC01000010">
    <property type="protein sequence ID" value="RDW20350.1"/>
    <property type="molecule type" value="Genomic_DNA"/>
</dbReference>
<evidence type="ECO:0000313" key="3">
    <source>
        <dbReference type="EMBL" id="RDW20350.1"/>
    </source>
</evidence>
<sequence length="107" mass="12540">MVNQPKHDVLQAISDPTRRSILKLLTEKELSIDEIAENFPISRTAVNKHLYFLSISGLVISQKIGRETRYRLNPDPLVEIQNWLTFLENYWEDKLSALKKFVEEDLK</sequence>
<dbReference type="GO" id="GO:0003700">
    <property type="term" value="F:DNA-binding transcription factor activity"/>
    <property type="evidence" value="ECO:0007669"/>
    <property type="project" value="InterPro"/>
</dbReference>
<keyword evidence="4" id="KW-1185">Reference proteome</keyword>
<feature type="domain" description="HTH arsR-type" evidence="2">
    <location>
        <begin position="1"/>
        <end position="92"/>
    </location>
</feature>
<dbReference type="SMART" id="SM00418">
    <property type="entry name" value="HTH_ARSR"/>
    <property type="match status" value="1"/>
</dbReference>
<dbReference type="InterPro" id="IPR036390">
    <property type="entry name" value="WH_DNA-bd_sf"/>
</dbReference>
<protein>
    <submittedName>
        <fullName evidence="3">Transcriptional regulator</fullName>
    </submittedName>
</protein>
<evidence type="ECO:0000256" key="1">
    <source>
        <dbReference type="ARBA" id="ARBA00023125"/>
    </source>
</evidence>
<dbReference type="PANTHER" id="PTHR38600">
    <property type="entry name" value="TRANSCRIPTIONAL REGULATORY PROTEIN"/>
    <property type="match status" value="1"/>
</dbReference>
<gene>
    <name evidence="3" type="ORF">CWR48_06625</name>
</gene>
<dbReference type="PANTHER" id="PTHR38600:SF1">
    <property type="entry name" value="TRANSCRIPTIONAL REGULATORY PROTEIN"/>
    <property type="match status" value="1"/>
</dbReference>
<evidence type="ECO:0000313" key="4">
    <source>
        <dbReference type="Proteomes" id="UP000257143"/>
    </source>
</evidence>
<dbReference type="Proteomes" id="UP000257143">
    <property type="component" value="Unassembled WGS sequence"/>
</dbReference>
<dbReference type="SUPFAM" id="SSF46785">
    <property type="entry name" value="Winged helix' DNA-binding domain"/>
    <property type="match status" value="1"/>
</dbReference>
<dbReference type="InterPro" id="IPR036388">
    <property type="entry name" value="WH-like_DNA-bd_sf"/>
</dbReference>